<feature type="transmembrane region" description="Helical" evidence="1">
    <location>
        <begin position="34"/>
        <end position="52"/>
    </location>
</feature>
<dbReference type="PANTHER" id="PTHR33608">
    <property type="entry name" value="BLL2464 PROTEIN"/>
    <property type="match status" value="1"/>
</dbReference>
<keyword evidence="1" id="KW-0472">Membrane</keyword>
<dbReference type="Pfam" id="PF01882">
    <property type="entry name" value="DUF58"/>
    <property type="match status" value="1"/>
</dbReference>
<proteinExistence type="predicted"/>
<keyword evidence="1" id="KW-1133">Transmembrane helix</keyword>
<protein>
    <submittedName>
        <fullName evidence="3">DUF58 domain-containing protein</fullName>
    </submittedName>
</protein>
<dbReference type="Gene3D" id="3.40.50.410">
    <property type="entry name" value="von Willebrand factor, type A domain"/>
    <property type="match status" value="1"/>
</dbReference>
<organism evidence="3 4">
    <name type="scientific">Inquilinus limosus</name>
    <dbReference type="NCBI Taxonomy" id="171674"/>
    <lineage>
        <taxon>Bacteria</taxon>
        <taxon>Pseudomonadati</taxon>
        <taxon>Pseudomonadota</taxon>
        <taxon>Alphaproteobacteria</taxon>
        <taxon>Rhodospirillales</taxon>
        <taxon>Rhodospirillaceae</taxon>
        <taxon>Inquilinus</taxon>
    </lineage>
</organism>
<feature type="domain" description="DUF58" evidence="2">
    <location>
        <begin position="199"/>
        <end position="368"/>
    </location>
</feature>
<reference evidence="3" key="1">
    <citation type="submission" date="2020-06" db="EMBL/GenBank/DDBJ databases">
        <title>Stable isotope informed genome-resolved metagenomics uncovers potential trophic interactions in rhizosphere soil.</title>
        <authorList>
            <person name="Starr E.P."/>
            <person name="Shi S."/>
            <person name="Blazewicz S.J."/>
            <person name="Koch B.J."/>
            <person name="Probst A.J."/>
            <person name="Hungate B.A."/>
            <person name="Pett-Ridge J."/>
            <person name="Firestone M.K."/>
            <person name="Banfield J.F."/>
        </authorList>
    </citation>
    <scope>NUCLEOTIDE SEQUENCE</scope>
    <source>
        <strain evidence="3">YM_69_17</strain>
    </source>
</reference>
<dbReference type="SUPFAM" id="SSF53300">
    <property type="entry name" value="vWA-like"/>
    <property type="match status" value="1"/>
</dbReference>
<evidence type="ECO:0000259" key="2">
    <source>
        <dbReference type="Pfam" id="PF01882"/>
    </source>
</evidence>
<dbReference type="InterPro" id="IPR002881">
    <property type="entry name" value="DUF58"/>
</dbReference>
<comment type="caution">
    <text evidence="3">The sequence shown here is derived from an EMBL/GenBank/DDBJ whole genome shotgun (WGS) entry which is preliminary data.</text>
</comment>
<keyword evidence="1" id="KW-0812">Transmembrane</keyword>
<evidence type="ECO:0000313" key="3">
    <source>
        <dbReference type="EMBL" id="MBW8725827.1"/>
    </source>
</evidence>
<dbReference type="AlphaFoldDB" id="A0A952KE02"/>
<name>A0A952KE02_9PROT</name>
<accession>A0A952KE02</accession>
<sequence>MTLPTPLAVLVFALGVPIALLAVAVDPRLWTLGVSYAFLVLAAMATDALLAVPRRALAVELQAPDRIHIGETGVAEIRVGTTGRTRATRFEVLPEQYGPLDPARLDRLEPTSGAGAQGRLVLTPRQRGRIIIDAVWLRWQGPLALVRRMHRFAVDTAIDVVPNVRGSQPGALQFFSNEAVFGTKTQQQHGEGSEFEALRDFTVGLDRRHIDWKHSARHRRLLCKEFQIERNHQIVFAFDTGYLMRERIAGIPRLDHAINAALRLAWICLRAGDFVGICGFDARIRSYQAPTRGRSRFASIQHAIAALSYNTEETNFTLGLAELNLRLRRRALVVLFTEFVDTVTAELMIESLQRIANRHVVVLVTLRDGDLQQAVDAEPKDFAAVAEAMIAEGFQRDRGVVFERLERMGLHCLDVPSTEISVALINRYLLIKQRGLI</sequence>
<dbReference type="Proteomes" id="UP000700706">
    <property type="component" value="Unassembled WGS sequence"/>
</dbReference>
<evidence type="ECO:0000256" key="1">
    <source>
        <dbReference type="SAM" id="Phobius"/>
    </source>
</evidence>
<evidence type="ECO:0000313" key="4">
    <source>
        <dbReference type="Proteomes" id="UP000700706"/>
    </source>
</evidence>
<dbReference type="EMBL" id="JAEKLZ010000187">
    <property type="protein sequence ID" value="MBW8725827.1"/>
    <property type="molecule type" value="Genomic_DNA"/>
</dbReference>
<dbReference type="PANTHER" id="PTHR33608:SF3">
    <property type="entry name" value="SLR2013 PROTEIN"/>
    <property type="match status" value="1"/>
</dbReference>
<dbReference type="InterPro" id="IPR036465">
    <property type="entry name" value="vWFA_dom_sf"/>
</dbReference>
<gene>
    <name evidence="3" type="ORF">JF625_11825</name>
</gene>